<proteinExistence type="predicted"/>
<dbReference type="Pfam" id="PF04536">
    <property type="entry name" value="TPM_phosphatase"/>
    <property type="match status" value="1"/>
</dbReference>
<dbReference type="InterPro" id="IPR007621">
    <property type="entry name" value="TPM_dom"/>
</dbReference>
<reference evidence="1" key="1">
    <citation type="submission" date="2017-05" db="EMBL/GenBank/DDBJ databases">
        <title>Polyphasic characterization of four soil-derived phenanthrene-degrading Acidovorax strains and proposal of Acidovorax phenanthrenivorans sp. nov.</title>
        <authorList>
            <person name="Singleton D."/>
            <person name="Lee J."/>
            <person name="Dickey A.N."/>
            <person name="Stroud A."/>
            <person name="Scholl E.H."/>
            <person name="Wright F.A."/>
            <person name="Aitken M.D."/>
        </authorList>
    </citation>
    <scope>NUCLEOTIDE SEQUENCE</scope>
    <source>
        <strain evidence="1">P4</strain>
    </source>
</reference>
<name>A0A240TS27_9BURK</name>
<gene>
    <name evidence="1" type="ORF">CBP36_07705</name>
</gene>
<evidence type="ECO:0000313" key="2">
    <source>
        <dbReference type="Proteomes" id="UP000194440"/>
    </source>
</evidence>
<dbReference type="KEGG" id="acid:CBP33_07135"/>
<dbReference type="Proteomes" id="UP000194440">
    <property type="component" value="Chromosome"/>
</dbReference>
<evidence type="ECO:0000313" key="1">
    <source>
        <dbReference type="EMBL" id="ART58755.1"/>
    </source>
</evidence>
<dbReference type="Gene3D" id="3.10.310.50">
    <property type="match status" value="1"/>
</dbReference>
<dbReference type="KEGG" id="acip:CBP36_07705"/>
<accession>A0A240TS27</accession>
<organism evidence="1 2">
    <name type="scientific">Acidovorax carolinensis</name>
    <dbReference type="NCBI Taxonomy" id="553814"/>
    <lineage>
        <taxon>Bacteria</taxon>
        <taxon>Pseudomonadati</taxon>
        <taxon>Pseudomonadota</taxon>
        <taxon>Betaproteobacteria</taxon>
        <taxon>Burkholderiales</taxon>
        <taxon>Comamonadaceae</taxon>
        <taxon>Acidovorax</taxon>
    </lineage>
</organism>
<keyword evidence="2" id="KW-1185">Reference proteome</keyword>
<accession>A0A240UCE0</accession>
<dbReference type="PANTHER" id="PTHR30373">
    <property type="entry name" value="UPF0603 PROTEIN YGCG"/>
    <property type="match status" value="1"/>
</dbReference>
<dbReference type="KEGG" id="acis:CBP35_11225"/>
<dbReference type="OrthoDB" id="9810918at2"/>
<dbReference type="EMBL" id="CP021366">
    <property type="protein sequence ID" value="ART58755.1"/>
    <property type="molecule type" value="Genomic_DNA"/>
</dbReference>
<accession>A0A240U232</accession>
<dbReference type="RefSeq" id="WP_086911986.1">
    <property type="nucleotide sequence ID" value="NZ_CP021359.1"/>
</dbReference>
<dbReference type="PANTHER" id="PTHR30373:SF2">
    <property type="entry name" value="UPF0603 PROTEIN YGCG"/>
    <property type="match status" value="1"/>
</dbReference>
<dbReference type="KEGG" id="acin:CBP34_07035"/>
<protein>
    <submittedName>
        <fullName evidence="1">Uncharacterized protein</fullName>
    </submittedName>
</protein>
<dbReference type="AlphaFoldDB" id="A0A240TS27"/>
<sequence length="301" mass="31267">MSTLRTAVPYPAAHLRLARMLVWLLLSLFLVVASAQELVAIPPLQARVTDLTGTLAADRVASLDAQLRAFEERKGVQIAVLMVGSTRPEPVEQYAMRVVEQWKLGRRKVDDGALLLVAKEDRAVRIEVGYGIEGALSDLVARRIIDEVITPRFRQGDFDGGIAAGAEQIMRVVDGEALPAADPRRQGRTNDIGQAWPFLFIVALMLGGLLRNALGRVPGAVVTAGVLGAAAWLVVGTLAVAALAGLAGFFVTLLGIGMGGHGGMHGHHRGGGWPGGGFGGGGGGFRGGGGGFGGGGASGRW</sequence>